<feature type="compositionally biased region" description="Basic and acidic residues" evidence="1">
    <location>
        <begin position="418"/>
        <end position="435"/>
    </location>
</feature>
<feature type="chain" id="PRO_5046196238" evidence="2">
    <location>
        <begin position="23"/>
        <end position="435"/>
    </location>
</feature>
<feature type="region of interest" description="Disordered" evidence="1">
    <location>
        <begin position="400"/>
        <end position="435"/>
    </location>
</feature>
<dbReference type="InterPro" id="IPR013486">
    <property type="entry name" value="SpoIID/LytB"/>
</dbReference>
<comment type="caution">
    <text evidence="4">The sequence shown here is derived from an EMBL/GenBank/DDBJ whole genome shotgun (WGS) entry which is preliminary data.</text>
</comment>
<dbReference type="PANTHER" id="PTHR30032">
    <property type="entry name" value="N-ACETYLMURAMOYL-L-ALANINE AMIDASE-RELATED"/>
    <property type="match status" value="1"/>
</dbReference>
<organism evidence="4 5">
    <name type="scientific">Rubrivirga litoralis</name>
    <dbReference type="NCBI Taxonomy" id="3075598"/>
    <lineage>
        <taxon>Bacteria</taxon>
        <taxon>Pseudomonadati</taxon>
        <taxon>Rhodothermota</taxon>
        <taxon>Rhodothermia</taxon>
        <taxon>Rhodothermales</taxon>
        <taxon>Rubricoccaceae</taxon>
        <taxon>Rubrivirga</taxon>
    </lineage>
</organism>
<evidence type="ECO:0000256" key="1">
    <source>
        <dbReference type="SAM" id="MobiDB-lite"/>
    </source>
</evidence>
<dbReference type="InterPro" id="IPR051922">
    <property type="entry name" value="Bact_Sporulation_Assoc"/>
</dbReference>
<keyword evidence="2" id="KW-0732">Signal</keyword>
<dbReference type="NCBIfam" id="TIGR02669">
    <property type="entry name" value="SpoIID_LytB"/>
    <property type="match status" value="1"/>
</dbReference>
<reference evidence="4 5" key="1">
    <citation type="submission" date="2023-09" db="EMBL/GenBank/DDBJ databases">
        <authorList>
            <person name="Rey-Velasco X."/>
        </authorList>
    </citation>
    <scope>NUCLEOTIDE SEQUENCE [LARGE SCALE GENOMIC DNA]</scope>
    <source>
        <strain evidence="4 5">F394</strain>
    </source>
</reference>
<keyword evidence="5" id="KW-1185">Reference proteome</keyword>
<feature type="domain" description="Sporulation stage II protein D amidase enhancer LytB N-terminal" evidence="3">
    <location>
        <begin position="119"/>
        <end position="205"/>
    </location>
</feature>
<sequence length="435" mass="45177">MPFRLTAPLLVALVLSAGPALAQEPAVRVRVLSREAPRAVEVSADTAPLAVVVDGRTVGTLGPGAALRVVPRASGVEVEGGGLRGRGGRVVVAGPGVRVRAGRTDRRYAGALEATAAGGRLELVNETPLEAYVSSVVASEYPFREIEGAKAQAVIARTYALRRGGAAGAYDLDDHTGSQVYRGAGAETETSRRAAAETRGEVLRYGGALAETPYFSSSGGHTADNEAVWNGAPLPYLRGVADPYDAASPHHAWEATVDAGRLHAALSDRFGGRVTGFSVVRQSRTGRVQEIALDGAGRPTISGSQFRSAVNAVLGAKTIRSTRFEVARDGGAYVFTGGGFGHGVGMSQYGARGQALAGRSYRDILAFYFAGTALAGTGGERYATLDRPAPPVAPAYAPPAYAAPPAASGVVVRRRPAPRREAPARAEPTKRRVAW</sequence>
<protein>
    <submittedName>
        <fullName evidence="4">SpoIID/LytB domain-containing protein</fullName>
    </submittedName>
</protein>
<feature type="compositionally biased region" description="Low complexity" evidence="1">
    <location>
        <begin position="400"/>
        <end position="411"/>
    </location>
</feature>
<dbReference type="PANTHER" id="PTHR30032:SF4">
    <property type="entry name" value="AMIDASE ENHANCER"/>
    <property type="match status" value="1"/>
</dbReference>
<evidence type="ECO:0000259" key="3">
    <source>
        <dbReference type="Pfam" id="PF08486"/>
    </source>
</evidence>
<dbReference type="RefSeq" id="WP_311664590.1">
    <property type="nucleotide sequence ID" value="NZ_JAVRHT010000032.1"/>
</dbReference>
<gene>
    <name evidence="4" type="ORF">RM540_12515</name>
</gene>
<dbReference type="InterPro" id="IPR013693">
    <property type="entry name" value="SpoIID/LytB_N"/>
</dbReference>
<evidence type="ECO:0000313" key="5">
    <source>
        <dbReference type="Proteomes" id="UP001267426"/>
    </source>
</evidence>
<name>A0ABU3BTG7_9BACT</name>
<feature type="signal peptide" evidence="2">
    <location>
        <begin position="1"/>
        <end position="22"/>
    </location>
</feature>
<evidence type="ECO:0000313" key="4">
    <source>
        <dbReference type="EMBL" id="MDT0632575.1"/>
    </source>
</evidence>
<dbReference type="Pfam" id="PF08486">
    <property type="entry name" value="SpoIID"/>
    <property type="match status" value="1"/>
</dbReference>
<accession>A0ABU3BTG7</accession>
<dbReference type="Proteomes" id="UP001267426">
    <property type="component" value="Unassembled WGS sequence"/>
</dbReference>
<proteinExistence type="predicted"/>
<evidence type="ECO:0000256" key="2">
    <source>
        <dbReference type="SAM" id="SignalP"/>
    </source>
</evidence>
<dbReference type="EMBL" id="JAVRHT010000032">
    <property type="protein sequence ID" value="MDT0632575.1"/>
    <property type="molecule type" value="Genomic_DNA"/>
</dbReference>